<dbReference type="Bgee" id="ENSDARG00000054835">
    <property type="expression patterns" value="Expressed in bone element and 20 other cell types or tissues"/>
</dbReference>
<organism evidence="10">
    <name type="scientific">Danio rerio</name>
    <name type="common">Zebrafish</name>
    <name type="synonym">Brachydanio rerio</name>
    <dbReference type="NCBI Taxonomy" id="7955"/>
    <lineage>
        <taxon>Eukaryota</taxon>
        <taxon>Metazoa</taxon>
        <taxon>Chordata</taxon>
        <taxon>Craniata</taxon>
        <taxon>Vertebrata</taxon>
        <taxon>Euteleostomi</taxon>
        <taxon>Actinopterygii</taxon>
        <taxon>Neopterygii</taxon>
        <taxon>Teleostei</taxon>
        <taxon>Ostariophysi</taxon>
        <taxon>Cypriniformes</taxon>
        <taxon>Danionidae</taxon>
        <taxon>Danioninae</taxon>
        <taxon>Danio</taxon>
    </lineage>
</organism>
<comment type="similarity">
    <text evidence="2 8">Belongs to the UDP-glycosyltransferase family.</text>
</comment>
<name>F1QKG3_DANRE</name>
<dbReference type="Ensembl" id="ENSDART00000129065.2">
    <property type="protein sequence ID" value="ENSDARP00000111605.2"/>
    <property type="gene ID" value="ENSDARG00000054835.6"/>
</dbReference>
<evidence type="ECO:0000256" key="6">
    <source>
        <dbReference type="ARBA" id="ARBA00022989"/>
    </source>
</evidence>
<evidence type="ECO:0000313" key="10">
    <source>
        <dbReference type="Ensembl" id="ENSDARP00000111605"/>
    </source>
</evidence>
<dbReference type="InterPro" id="IPR035595">
    <property type="entry name" value="UDP_glycos_trans_CS"/>
</dbReference>
<dbReference type="AGR" id="ZFIN:ZDB-GENE-100406-6"/>
<dbReference type="eggNOG" id="KOG1192">
    <property type="taxonomic scope" value="Eukaryota"/>
</dbReference>
<dbReference type="InterPro" id="IPR050271">
    <property type="entry name" value="UDP-glycosyltransferase"/>
</dbReference>
<dbReference type="ExpressionAtlas" id="F1QKG3">
    <property type="expression patterns" value="baseline and differential"/>
</dbReference>
<dbReference type="EMBL" id="CABZ01068841">
    <property type="status" value="NOT_ANNOTATED_CDS"/>
    <property type="molecule type" value="Genomic_DNA"/>
</dbReference>
<reference evidence="10" key="1">
    <citation type="submission" date="2011-07" db="UniProtKB">
        <authorList>
            <consortium name="Ensembl"/>
        </authorList>
    </citation>
    <scope>IDENTIFICATION</scope>
    <source>
        <strain evidence="10">Tuebingen</strain>
    </source>
</reference>
<dbReference type="PROSITE" id="PS00375">
    <property type="entry name" value="UDPGT"/>
    <property type="match status" value="1"/>
</dbReference>
<dbReference type="FunCoup" id="F1QKG3">
    <property type="interactions" value="268"/>
</dbReference>
<evidence type="ECO:0000256" key="3">
    <source>
        <dbReference type="ARBA" id="ARBA00022676"/>
    </source>
</evidence>
<accession>A0A8M6YVX3</accession>
<feature type="transmembrane region" description="Helical" evidence="9">
    <location>
        <begin position="21"/>
        <end position="47"/>
    </location>
</feature>
<dbReference type="OrthoDB" id="5835829at2759"/>
<protein>
    <submittedName>
        <fullName evidence="10">UDP glucuronosyltransferase 5 family, polypeptide F1</fullName>
    </submittedName>
</protein>
<evidence type="ECO:0000256" key="1">
    <source>
        <dbReference type="ARBA" id="ARBA00004370"/>
    </source>
</evidence>
<evidence type="ECO:0000256" key="9">
    <source>
        <dbReference type="SAM" id="Phobius"/>
    </source>
</evidence>
<dbReference type="STRING" id="7955.ENSDARP00000147800"/>
<evidence type="ECO:0000256" key="8">
    <source>
        <dbReference type="RuleBase" id="RU003718"/>
    </source>
</evidence>
<accession>F1QKG3</accession>
<evidence type="ECO:0000256" key="5">
    <source>
        <dbReference type="ARBA" id="ARBA00022692"/>
    </source>
</evidence>
<keyword evidence="3 8" id="KW-0328">Glycosyltransferase</keyword>
<dbReference type="AlphaFoldDB" id="F1QKG3"/>
<evidence type="ECO:0000313" key="11">
    <source>
        <dbReference type="ZFIN" id="ZDB-GENE-100406-6"/>
    </source>
</evidence>
<dbReference type="InterPro" id="IPR002213">
    <property type="entry name" value="UDP_glucos_trans"/>
</dbReference>
<dbReference type="Pfam" id="PF00201">
    <property type="entry name" value="UDPGT"/>
    <property type="match status" value="1"/>
</dbReference>
<reference evidence="10" key="2">
    <citation type="journal article" date="2013" name="Nature">
        <title>The zebrafish reference genome sequence and its relationship to the human genome.</title>
        <authorList>
            <consortium name="Genome Reference Consortium Zebrafish"/>
            <person name="Howe K."/>
            <person name="Clark M.D."/>
            <person name="Torroja C.F."/>
            <person name="Torrance J."/>
            <person name="Berthelot C."/>
            <person name="Muffato M."/>
            <person name="Collins J.E."/>
            <person name="Humphray S."/>
            <person name="McLaren K."/>
            <person name="Matthews L."/>
            <person name="McLaren S."/>
            <person name="Sealy I."/>
            <person name="Caccamo M."/>
            <person name="Churcher C."/>
            <person name="Scott C."/>
            <person name="Barrett J.C."/>
            <person name="Koch R."/>
            <person name="Rauch G.J."/>
            <person name="White S."/>
            <person name="Chow W."/>
            <person name="Kilian B."/>
            <person name="Quintais L.T."/>
            <person name="Guerra-Assuncao J.A."/>
            <person name="Zhou Y."/>
            <person name="Gu Y."/>
            <person name="Yen J."/>
            <person name="Vogel J.H."/>
            <person name="Eyre T."/>
            <person name="Redmond S."/>
            <person name="Banerjee R."/>
            <person name="Chi J."/>
            <person name="Fu B."/>
            <person name="Langley E."/>
            <person name="Maguire S.F."/>
            <person name="Laird G.K."/>
            <person name="Lloyd D."/>
            <person name="Kenyon E."/>
            <person name="Donaldson S."/>
            <person name="Sehra H."/>
            <person name="Almeida-King J."/>
            <person name="Loveland J."/>
            <person name="Trevanion S."/>
            <person name="Jones M."/>
            <person name="Quail M."/>
            <person name="Willey D."/>
            <person name="Hunt A."/>
            <person name="Burton J."/>
            <person name="Sims S."/>
            <person name="McLay K."/>
            <person name="Plumb B."/>
            <person name="Davis J."/>
            <person name="Clee C."/>
            <person name="Oliver K."/>
            <person name="Clark R."/>
            <person name="Riddle C."/>
            <person name="Elliot D."/>
            <person name="Eliott D."/>
            <person name="Threadgold G."/>
            <person name="Harden G."/>
            <person name="Ware D."/>
            <person name="Begum S."/>
            <person name="Mortimore B."/>
            <person name="Mortimer B."/>
            <person name="Kerry G."/>
            <person name="Heath P."/>
            <person name="Phillimore B."/>
            <person name="Tracey A."/>
            <person name="Corby N."/>
            <person name="Dunn M."/>
            <person name="Johnson C."/>
            <person name="Wood J."/>
            <person name="Clark S."/>
            <person name="Pelan S."/>
            <person name="Griffiths G."/>
            <person name="Smith M."/>
            <person name="Glithero R."/>
            <person name="Howden P."/>
            <person name="Barker N."/>
            <person name="Lloyd C."/>
            <person name="Stevens C."/>
            <person name="Harley J."/>
            <person name="Holt K."/>
            <person name="Panagiotidis G."/>
            <person name="Lovell J."/>
            <person name="Beasley H."/>
            <person name="Henderson C."/>
            <person name="Gordon D."/>
            <person name="Auger K."/>
            <person name="Wright D."/>
            <person name="Collins J."/>
            <person name="Raisen C."/>
            <person name="Dyer L."/>
            <person name="Leung K."/>
            <person name="Robertson L."/>
            <person name="Ambridge K."/>
            <person name="Leongamornlert D."/>
            <person name="McGuire S."/>
            <person name="Gilderthorp R."/>
            <person name="Griffiths C."/>
            <person name="Manthravadi D."/>
            <person name="Nichol S."/>
            <person name="Barker G."/>
            <person name="Whitehead S."/>
            <person name="Kay M."/>
            <person name="Brown J."/>
            <person name="Murnane C."/>
            <person name="Gray E."/>
            <person name="Humphries M."/>
            <person name="Sycamore N."/>
            <person name="Barker D."/>
            <person name="Saunders D."/>
            <person name="Wallis J."/>
            <person name="Babbage A."/>
            <person name="Hammond S."/>
            <person name="Mashreghi-Mohammadi M."/>
            <person name="Barr L."/>
            <person name="Martin S."/>
            <person name="Wray P."/>
            <person name="Ellington A."/>
            <person name="Matthews N."/>
            <person name="Ellwood M."/>
            <person name="Woodmansey R."/>
            <person name="Clark G."/>
            <person name="Cooper J."/>
            <person name="Cooper J."/>
            <person name="Tromans A."/>
            <person name="Grafham D."/>
            <person name="Skuce C."/>
            <person name="Pandian R."/>
            <person name="Andrews R."/>
            <person name="Harrison E."/>
            <person name="Kimberley A."/>
            <person name="Garnett J."/>
            <person name="Fosker N."/>
            <person name="Hall R."/>
            <person name="Garner P."/>
            <person name="Kelly D."/>
            <person name="Bird C."/>
            <person name="Palmer S."/>
            <person name="Gehring I."/>
            <person name="Berger A."/>
            <person name="Dooley C.M."/>
            <person name="Ersan-Urun Z."/>
            <person name="Eser C."/>
            <person name="Geiger H."/>
            <person name="Geisler M."/>
            <person name="Karotki L."/>
            <person name="Kirn A."/>
            <person name="Konantz J."/>
            <person name="Konantz M."/>
            <person name="Oberlander M."/>
            <person name="Rudolph-Geiger S."/>
            <person name="Teucke M."/>
            <person name="Lanz C."/>
            <person name="Raddatz G."/>
            <person name="Osoegawa K."/>
            <person name="Zhu B."/>
            <person name="Rapp A."/>
            <person name="Widaa S."/>
            <person name="Langford C."/>
            <person name="Yang F."/>
            <person name="Schuster S.C."/>
            <person name="Carter N.P."/>
            <person name="Harrow J."/>
            <person name="Ning Z."/>
            <person name="Herrero J."/>
            <person name="Searle S.M."/>
            <person name="Enright A."/>
            <person name="Geisler R."/>
            <person name="Plasterk R.H."/>
            <person name="Lee C."/>
            <person name="Westerfield M."/>
            <person name="de Jong P.J."/>
            <person name="Zon L.I."/>
            <person name="Postlethwait J.H."/>
            <person name="Nusslein-Volhard C."/>
            <person name="Hubbard T.J."/>
            <person name="Roest Crollius H."/>
            <person name="Rogers J."/>
            <person name="Stemple D.L."/>
        </authorList>
    </citation>
    <scope>NUCLEOTIDE SEQUENCE [LARGE SCALE GENOMIC DNA]</scope>
    <source>
        <strain evidence="10">Tuebingen</strain>
    </source>
</reference>
<keyword evidence="4 8" id="KW-0808">Transferase</keyword>
<keyword evidence="6 9" id="KW-1133">Transmembrane helix</keyword>
<dbReference type="PaxDb" id="7955-ENSDARP00000111605"/>
<evidence type="ECO:0000256" key="7">
    <source>
        <dbReference type="ARBA" id="ARBA00023136"/>
    </source>
</evidence>
<sequence>MSDAPSHPNKKRVSRARCYTVPLLEYINVFVMDIIFVVQIVVLSLTLPVHCGKILVFPHEGSHWLNLNTLIEELHHRGHQISVIRALDSWYIPETSPHYDSINVPFLLGGDDQFYHSFIFRQLQIRREQRWTRFKLDMELKEKFSEMHRKICEMVIHIVEKEPAIMKQIKEANFDIMLTDPANGGGVVLAHYLHLPLVFNVQWTVHGEAHFAIAPSPPSYVPFPLSQLTDSMSFPQRIYNVLFSAVRLFLYRRTVGPHYSALCNRLFGPGLDYFELFQAADIWLMRADFVFDFPRPTMPNVIYIGGFHCSPAKALPKDLEDFLQSSGEHGVIVMSLGTLVAQLPMDIADEIVAAFAELPQKVIWRYTGDRPANVGNNTLLVNWLPQNDLLGHPKTRVFVSHGGTNGVFEAIYHGVPIVGLPLVFDQDYNLLKMKHKGVAKVLDIATINRNIFKDALQEVLNDPSYRSNMQKLSSLHKDTPLKPLDSALFWTEFVMRHRGAAHLRTDSYKMPWYSYHSVDVGVFLVSVLCFIVFLMFKIVRCLCCRFCAKTNRAKQD</sequence>
<gene>
    <name evidence="10 11" type="primary">ugt5f1</name>
</gene>
<dbReference type="PANTHER" id="PTHR48043">
    <property type="entry name" value="EG:EG0003.4 PROTEIN-RELATED"/>
    <property type="match status" value="1"/>
</dbReference>
<dbReference type="SUPFAM" id="SSF53756">
    <property type="entry name" value="UDP-Glycosyltransferase/glycogen phosphorylase"/>
    <property type="match status" value="1"/>
</dbReference>
<dbReference type="PANTHER" id="PTHR48043:SF63">
    <property type="entry name" value="UDP GLUCURONOSYLTRANSFERASE 5 FAMILY, POLYPEPTIDE F1-RELATED"/>
    <property type="match status" value="1"/>
</dbReference>
<keyword evidence="5 9" id="KW-0812">Transmembrane</keyword>
<dbReference type="FunFam" id="3.40.50.2000:FF:000001">
    <property type="entry name" value="UDP-glucuronosyltransferase"/>
    <property type="match status" value="1"/>
</dbReference>
<evidence type="ECO:0000256" key="2">
    <source>
        <dbReference type="ARBA" id="ARBA00009995"/>
    </source>
</evidence>
<keyword evidence="7 9" id="KW-0472">Membrane</keyword>
<dbReference type="OMA" id="PSYTINM"/>
<dbReference type="GO" id="GO:0016020">
    <property type="term" value="C:membrane"/>
    <property type="evidence" value="ECO:0007669"/>
    <property type="project" value="UniProtKB-SubCell"/>
</dbReference>
<dbReference type="Ensembl" id="ENSDART00000193754.1">
    <property type="protein sequence ID" value="ENSDARP00000147800.1"/>
    <property type="gene ID" value="ENSDARG00000054835.6"/>
</dbReference>
<dbReference type="HOGENOM" id="CLU_012949_3_2_1"/>
<dbReference type="EMBL" id="CABZ01068840">
    <property type="status" value="NOT_ANNOTATED_CDS"/>
    <property type="molecule type" value="Genomic_DNA"/>
</dbReference>
<dbReference type="ZFIN" id="ZDB-GENE-100406-6">
    <property type="gene designation" value="ugt5f1"/>
</dbReference>
<dbReference type="CDD" id="cd03784">
    <property type="entry name" value="GT1_Gtf-like"/>
    <property type="match status" value="1"/>
</dbReference>
<dbReference type="GeneTree" id="ENSGT00940000164678"/>
<dbReference type="Gene3D" id="3.40.50.2000">
    <property type="entry name" value="Glycogen Phosphorylase B"/>
    <property type="match status" value="2"/>
</dbReference>
<feature type="transmembrane region" description="Helical" evidence="9">
    <location>
        <begin position="512"/>
        <end position="536"/>
    </location>
</feature>
<dbReference type="GO" id="GO:0008194">
    <property type="term" value="F:UDP-glycosyltransferase activity"/>
    <property type="evidence" value="ECO:0000318"/>
    <property type="project" value="GO_Central"/>
</dbReference>
<proteinExistence type="inferred from homology"/>
<comment type="subcellular location">
    <subcellularLocation>
        <location evidence="1">Membrane</location>
    </subcellularLocation>
</comment>
<evidence type="ECO:0000256" key="4">
    <source>
        <dbReference type="ARBA" id="ARBA00022679"/>
    </source>
</evidence>